<dbReference type="PROSITE" id="PS50015">
    <property type="entry name" value="SAP_B"/>
    <property type="match status" value="1"/>
</dbReference>
<keyword evidence="2" id="KW-0732">Signal</keyword>
<gene>
    <name evidence="4" type="ORF">DPMN_086593</name>
</gene>
<proteinExistence type="predicted"/>
<evidence type="ECO:0000313" key="5">
    <source>
        <dbReference type="Proteomes" id="UP000828390"/>
    </source>
</evidence>
<feature type="signal peptide" evidence="2">
    <location>
        <begin position="1"/>
        <end position="20"/>
    </location>
</feature>
<sequence>MKAILAVTVSALLLVQPLMSLRIPTTKTQHKLLLHSVIRPVPEASRVGLDKCKMCIDFADQALNELLNIILQGGVIGGCADLCNALASKTSPAIGTVCNLLCDIVGIEEFIKIVQNADLDPIYYCELLPLCPINDNGDAKFSVFEVNPTSGPQGKFDIDFTYVSQNGTGTGEISIEIDTVDGIPLGQAFLHELAPAGTFNGDIQLNAQPDPDCDPSQGPCEQWLPGDYTVKIAICNGECGSKHPHSKVYDEAQATFTITQ</sequence>
<dbReference type="EMBL" id="JAIWYP010000003">
    <property type="protein sequence ID" value="KAH3844335.1"/>
    <property type="molecule type" value="Genomic_DNA"/>
</dbReference>
<keyword evidence="1" id="KW-1015">Disulfide bond</keyword>
<name>A0A9D4QW42_DREPO</name>
<dbReference type="AlphaFoldDB" id="A0A9D4QW42"/>
<reference evidence="4" key="1">
    <citation type="journal article" date="2019" name="bioRxiv">
        <title>The Genome of the Zebra Mussel, Dreissena polymorpha: A Resource for Invasive Species Research.</title>
        <authorList>
            <person name="McCartney M.A."/>
            <person name="Auch B."/>
            <person name="Kono T."/>
            <person name="Mallez S."/>
            <person name="Zhang Y."/>
            <person name="Obille A."/>
            <person name="Becker A."/>
            <person name="Abrahante J.E."/>
            <person name="Garbe J."/>
            <person name="Badalamenti J.P."/>
            <person name="Herman A."/>
            <person name="Mangelson H."/>
            <person name="Liachko I."/>
            <person name="Sullivan S."/>
            <person name="Sone E.D."/>
            <person name="Koren S."/>
            <person name="Silverstein K.A.T."/>
            <person name="Beckman K.B."/>
            <person name="Gohl D.M."/>
        </authorList>
    </citation>
    <scope>NUCLEOTIDE SEQUENCE</scope>
    <source>
        <strain evidence="4">Duluth1</strain>
        <tissue evidence="4">Whole animal</tissue>
    </source>
</reference>
<protein>
    <recommendedName>
        <fullName evidence="3">Saposin B-type domain-containing protein</fullName>
    </recommendedName>
</protein>
<feature type="domain" description="Saposin B-type" evidence="3">
    <location>
        <begin position="48"/>
        <end position="135"/>
    </location>
</feature>
<evidence type="ECO:0000313" key="4">
    <source>
        <dbReference type="EMBL" id="KAH3844335.1"/>
    </source>
</evidence>
<accession>A0A9D4QW42</accession>
<dbReference type="Proteomes" id="UP000828390">
    <property type="component" value="Unassembled WGS sequence"/>
</dbReference>
<keyword evidence="5" id="KW-1185">Reference proteome</keyword>
<dbReference type="InterPro" id="IPR008139">
    <property type="entry name" value="SaposinB_dom"/>
</dbReference>
<evidence type="ECO:0000256" key="1">
    <source>
        <dbReference type="ARBA" id="ARBA00023157"/>
    </source>
</evidence>
<comment type="caution">
    <text evidence="4">The sequence shown here is derived from an EMBL/GenBank/DDBJ whole genome shotgun (WGS) entry which is preliminary data.</text>
</comment>
<evidence type="ECO:0000259" key="3">
    <source>
        <dbReference type="PROSITE" id="PS50015"/>
    </source>
</evidence>
<reference evidence="4" key="2">
    <citation type="submission" date="2020-11" db="EMBL/GenBank/DDBJ databases">
        <authorList>
            <person name="McCartney M.A."/>
            <person name="Auch B."/>
            <person name="Kono T."/>
            <person name="Mallez S."/>
            <person name="Becker A."/>
            <person name="Gohl D.M."/>
            <person name="Silverstein K.A.T."/>
            <person name="Koren S."/>
            <person name="Bechman K.B."/>
            <person name="Herman A."/>
            <person name="Abrahante J.E."/>
            <person name="Garbe J."/>
        </authorList>
    </citation>
    <scope>NUCLEOTIDE SEQUENCE</scope>
    <source>
        <strain evidence="4">Duluth1</strain>
        <tissue evidence="4">Whole animal</tissue>
    </source>
</reference>
<evidence type="ECO:0000256" key="2">
    <source>
        <dbReference type="SAM" id="SignalP"/>
    </source>
</evidence>
<organism evidence="4 5">
    <name type="scientific">Dreissena polymorpha</name>
    <name type="common">Zebra mussel</name>
    <name type="synonym">Mytilus polymorpha</name>
    <dbReference type="NCBI Taxonomy" id="45954"/>
    <lineage>
        <taxon>Eukaryota</taxon>
        <taxon>Metazoa</taxon>
        <taxon>Spiralia</taxon>
        <taxon>Lophotrochozoa</taxon>
        <taxon>Mollusca</taxon>
        <taxon>Bivalvia</taxon>
        <taxon>Autobranchia</taxon>
        <taxon>Heteroconchia</taxon>
        <taxon>Euheterodonta</taxon>
        <taxon>Imparidentia</taxon>
        <taxon>Neoheterodontei</taxon>
        <taxon>Myida</taxon>
        <taxon>Dreissenoidea</taxon>
        <taxon>Dreissenidae</taxon>
        <taxon>Dreissena</taxon>
    </lineage>
</organism>
<feature type="chain" id="PRO_5038822846" description="Saposin B-type domain-containing protein" evidence="2">
    <location>
        <begin position="21"/>
        <end position="260"/>
    </location>
</feature>